<organism evidence="3 4">
    <name type="scientific">Loktanella salsilacus</name>
    <dbReference type="NCBI Taxonomy" id="195913"/>
    <lineage>
        <taxon>Bacteria</taxon>
        <taxon>Pseudomonadati</taxon>
        <taxon>Pseudomonadota</taxon>
        <taxon>Alphaproteobacteria</taxon>
        <taxon>Rhodobacterales</taxon>
        <taxon>Roseobacteraceae</taxon>
        <taxon>Loktanella</taxon>
    </lineage>
</organism>
<dbReference type="InterPro" id="IPR025115">
    <property type="entry name" value="DUF4034"/>
</dbReference>
<dbReference type="Proteomes" id="UP000199550">
    <property type="component" value="Unassembled WGS sequence"/>
</dbReference>
<feature type="signal peptide" evidence="1">
    <location>
        <begin position="1"/>
        <end position="20"/>
    </location>
</feature>
<evidence type="ECO:0000259" key="2">
    <source>
        <dbReference type="Pfam" id="PF13226"/>
    </source>
</evidence>
<evidence type="ECO:0000313" key="4">
    <source>
        <dbReference type="Proteomes" id="UP000199550"/>
    </source>
</evidence>
<evidence type="ECO:0000313" key="3">
    <source>
        <dbReference type="EMBL" id="SFL35953.1"/>
    </source>
</evidence>
<name>A0A1I4H2R9_9RHOB</name>
<dbReference type="EMBL" id="FOTF01000015">
    <property type="protein sequence ID" value="SFL35953.1"/>
    <property type="molecule type" value="Genomic_DNA"/>
</dbReference>
<keyword evidence="1" id="KW-0732">Signal</keyword>
<proteinExistence type="predicted"/>
<dbReference type="RefSeq" id="WP_175499342.1">
    <property type="nucleotide sequence ID" value="NZ_FOTF01000015.1"/>
</dbReference>
<dbReference type="STRING" id="195913.SAMN04488004_11558"/>
<evidence type="ECO:0000256" key="1">
    <source>
        <dbReference type="SAM" id="SignalP"/>
    </source>
</evidence>
<gene>
    <name evidence="3" type="ORF">SAMN04488004_11558</name>
</gene>
<reference evidence="3 4" key="1">
    <citation type="submission" date="2016-10" db="EMBL/GenBank/DDBJ databases">
        <authorList>
            <person name="de Groot N.N."/>
        </authorList>
    </citation>
    <scope>NUCLEOTIDE SEQUENCE [LARGE SCALE GENOMIC DNA]</scope>
    <source>
        <strain evidence="3 4">DSM 16199</strain>
    </source>
</reference>
<feature type="domain" description="DUF4034" evidence="2">
    <location>
        <begin position="54"/>
        <end position="157"/>
    </location>
</feature>
<keyword evidence="4" id="KW-1185">Reference proteome</keyword>
<feature type="chain" id="PRO_5011699216" description="DUF4034 domain-containing protein" evidence="1">
    <location>
        <begin position="21"/>
        <end position="531"/>
    </location>
</feature>
<sequence>MLRISKFILALCLVAGGAQADPAAEQVRRDAYAGDVDAVEAAFAQAHKDHSAGVLPLDDLRSLVSVLNTTHPDLIAFQSQWLTAYPASPYALTLRANGYFDAAFRARGHEFSNRTHPDALQAFHDLGEAATQMALQAYDIAPDYVPAADTLLSLQNVTHPLDDAAKFALTADVMQFAPNLGTLQRALSSAEEKWGGAGLPEIKRYCDAFADLIPTEPGFTTDVCIARIVGWNARTGPEIEAARKLAETTGHVNLGGLRRQLALERRSPADRAVLEAYLLRRGNDDWWTASQFAQSFDVTPNIDNALRTIDWLALSRRRDGLRHDPFNAGVIDFLLNQAWSTRPGKAGHPVLTDGTRRILRKRLTLAHPFDAAVWFETGQYMFVDSDDDAPFVPYFENAIYYSQHDAGILQQVMIMTLRALQTEDWLSGATGDAAPAITRDAAQLCPVIRLSRVFEAVCANALYGTCEDMSEAYPMAAIKAAVTSNNLCQHERTAAVQDLLYAPVTIPAGDILSGIANRGEAVDPNGFALAP</sequence>
<protein>
    <recommendedName>
        <fullName evidence="2">DUF4034 domain-containing protein</fullName>
    </recommendedName>
</protein>
<accession>A0A1I4H2R9</accession>
<dbReference type="Pfam" id="PF13226">
    <property type="entry name" value="DUF4034"/>
    <property type="match status" value="1"/>
</dbReference>
<dbReference type="AlphaFoldDB" id="A0A1I4H2R9"/>